<dbReference type="Pfam" id="PF10967">
    <property type="entry name" value="DUF2769"/>
    <property type="match status" value="1"/>
</dbReference>
<evidence type="ECO:0000313" key="5">
    <source>
        <dbReference type="EMBL" id="KCZ71415.1"/>
    </source>
</evidence>
<dbReference type="InterPro" id="IPR020075">
    <property type="entry name" value="Uncharacterised_AF2234"/>
</dbReference>
<keyword evidence="3" id="KW-0288">FMN</keyword>
<dbReference type="CDD" id="cd02808">
    <property type="entry name" value="GltS_FMN"/>
    <property type="match status" value="1"/>
</dbReference>
<dbReference type="PANTHER" id="PTHR43819:SF1">
    <property type="entry name" value="ARCHAEAL-TYPE GLUTAMATE SYNTHASE [NADPH]"/>
    <property type="match status" value="1"/>
</dbReference>
<dbReference type="InterPro" id="IPR024188">
    <property type="entry name" value="GltB"/>
</dbReference>
<evidence type="ECO:0000256" key="1">
    <source>
        <dbReference type="ARBA" id="ARBA00009716"/>
    </source>
</evidence>
<comment type="similarity">
    <text evidence="1 3">Belongs to the glutamate synthase family.</text>
</comment>
<sequence>MERHSDYHKVPDTQENRAKCLCPDCPSYPHDCKGEILYCGLGKSDCDIKARGCNCINCPVYYGYKLDGLFYCDKEEGVGASNFVMRKKRSNEDDSFYQSIVHIKDMANTGESITCSMGSLKKLPYSLDDLHFVPAQVDRIPLSDDEAVNTEIIIGHESKKPFKVSTPIMITGMSFGAVSKNVREVIASCAKELKMAFNSGEGGILEDEINTAPDYYIGQYATGRFGVSEDLLKKVAAVEIRFGQGAYPGKGSYLPGSKMTPEIARIRGLKRGEPAVSPAYHPDMTTPEKIKEKVSWLRDLTGGVPIGAKIGCGNIEKDLQVLVDARVDFIAIDGFGGGTGATDVYVRENVGIPIFAALPRAFKFLKDLGVKESISLIAGGDLRTSADFTRCLALGADAVYIGTAALIAISCEQYRICYTGLCPTGVTTHNPVLLTRLNVENGVRKLTNFIKISTQEIANLTRIMGKDDINKLYSDDLVSMNRELAAITGTRWINGEYVK</sequence>
<dbReference type="OrthoDB" id="2837at2157"/>
<keyword evidence="3" id="KW-0521">NADP</keyword>
<dbReference type="EC" id="1.4.1.13" evidence="3"/>
<dbReference type="InterPro" id="IPR013785">
    <property type="entry name" value="Aldolase_TIM"/>
</dbReference>
<evidence type="ECO:0000313" key="6">
    <source>
        <dbReference type="Proteomes" id="UP000027153"/>
    </source>
</evidence>
<comment type="cofactor">
    <cofactor evidence="3">
        <name>FMN</name>
        <dbReference type="ChEBI" id="CHEBI:58210"/>
    </cofactor>
</comment>
<reference evidence="5 6" key="1">
    <citation type="journal article" date="2013" name="Nature">
        <title>Anaerobic oxidation of methane coupled to nitrate reduction in a novel archaeal lineage.</title>
        <authorList>
            <person name="Haroon M.F."/>
            <person name="Hu S."/>
            <person name="Shi Y."/>
            <person name="Imelfort M."/>
            <person name="Keller J."/>
            <person name="Hugenholtz P."/>
            <person name="Yuan Z."/>
            <person name="Tyson G.W."/>
        </authorList>
    </citation>
    <scope>NUCLEOTIDE SEQUENCE [LARGE SCALE GENOMIC DNA]</scope>
    <source>
        <strain evidence="5 6">ANME-2d</strain>
    </source>
</reference>
<dbReference type="EMBL" id="JMIY01000005">
    <property type="protein sequence ID" value="KCZ71415.1"/>
    <property type="molecule type" value="Genomic_DNA"/>
</dbReference>
<keyword evidence="3" id="KW-0285">Flavoprotein</keyword>
<keyword evidence="3" id="KW-0314">Glutamate biosynthesis</keyword>
<dbReference type="GO" id="GO:0006537">
    <property type="term" value="P:glutamate biosynthetic process"/>
    <property type="evidence" value="ECO:0007669"/>
    <property type="project" value="UniProtKB-KW"/>
</dbReference>
<dbReference type="Proteomes" id="UP000027153">
    <property type="component" value="Unassembled WGS sequence"/>
</dbReference>
<protein>
    <recommendedName>
        <fullName evidence="3">Archaeal glutamate synthase [NADPH]</fullName>
        <ecNumber evidence="3">1.4.1.13</ecNumber>
    </recommendedName>
</protein>
<dbReference type="Pfam" id="PF01645">
    <property type="entry name" value="Glu_synthase"/>
    <property type="match status" value="1"/>
</dbReference>
<keyword evidence="3" id="KW-0028">Amino-acid biosynthesis</keyword>
<keyword evidence="2 3" id="KW-0560">Oxidoreductase</keyword>
<dbReference type="PANTHER" id="PTHR43819">
    <property type="entry name" value="ARCHAEAL-TYPE GLUTAMATE SYNTHASE [NADPH]"/>
    <property type="match status" value="1"/>
</dbReference>
<evidence type="ECO:0000256" key="3">
    <source>
        <dbReference type="PIRNR" id="PIRNR006429"/>
    </source>
</evidence>
<dbReference type="InterPro" id="IPR043578">
    <property type="entry name" value="GltB_archl_type"/>
</dbReference>
<comment type="catalytic activity">
    <reaction evidence="3">
        <text>2 L-glutamate + NADP(+) = L-glutamine + 2-oxoglutarate + NADPH + H(+)</text>
        <dbReference type="Rhea" id="RHEA:15501"/>
        <dbReference type="ChEBI" id="CHEBI:15378"/>
        <dbReference type="ChEBI" id="CHEBI:16810"/>
        <dbReference type="ChEBI" id="CHEBI:29985"/>
        <dbReference type="ChEBI" id="CHEBI:57783"/>
        <dbReference type="ChEBI" id="CHEBI:58349"/>
        <dbReference type="ChEBI" id="CHEBI:58359"/>
        <dbReference type="EC" id="1.4.1.13"/>
    </reaction>
</comment>
<evidence type="ECO:0000259" key="4">
    <source>
        <dbReference type="Pfam" id="PF01645"/>
    </source>
</evidence>
<comment type="caution">
    <text evidence="5">The sequence shown here is derived from an EMBL/GenBank/DDBJ whole genome shotgun (WGS) entry which is preliminary data.</text>
</comment>
<dbReference type="PATRIC" id="fig|1392998.3.peg.2142"/>
<organism evidence="5 6">
    <name type="scientific">Candidatus Methanoperedens nitratireducens</name>
    <dbReference type="NCBI Taxonomy" id="1392998"/>
    <lineage>
        <taxon>Archaea</taxon>
        <taxon>Methanobacteriati</taxon>
        <taxon>Methanobacteriota</taxon>
        <taxon>Stenosarchaea group</taxon>
        <taxon>Methanomicrobia</taxon>
        <taxon>Methanosarcinales</taxon>
        <taxon>ANME-2 cluster</taxon>
        <taxon>Candidatus Methanoperedentaceae</taxon>
        <taxon>Candidatus Methanoperedens</taxon>
    </lineage>
</organism>
<name>A0A062V7S7_9EURY</name>
<dbReference type="AlphaFoldDB" id="A0A062V7S7"/>
<dbReference type="PIRSF" id="PIRSF006429">
    <property type="entry name" value="GOGAT_lg_2"/>
    <property type="match status" value="1"/>
</dbReference>
<accession>A0A062V7S7</accession>
<dbReference type="GO" id="GO:0004355">
    <property type="term" value="F:glutamate synthase (NADPH) activity"/>
    <property type="evidence" value="ECO:0007669"/>
    <property type="project" value="UniProtKB-EC"/>
</dbReference>
<proteinExistence type="inferred from homology"/>
<keyword evidence="6" id="KW-1185">Reference proteome</keyword>
<dbReference type="SUPFAM" id="SSF51395">
    <property type="entry name" value="FMN-linked oxidoreductases"/>
    <property type="match status" value="1"/>
</dbReference>
<dbReference type="RefSeq" id="WP_048091346.1">
    <property type="nucleotide sequence ID" value="NZ_JMIY01000005.1"/>
</dbReference>
<dbReference type="PIRSF" id="PIRSF500061">
    <property type="entry name" value="GOGAT_lg2_archl"/>
    <property type="match status" value="1"/>
</dbReference>
<dbReference type="Gene3D" id="3.20.20.70">
    <property type="entry name" value="Aldolase class I"/>
    <property type="match status" value="1"/>
</dbReference>
<evidence type="ECO:0000256" key="2">
    <source>
        <dbReference type="ARBA" id="ARBA00023002"/>
    </source>
</evidence>
<dbReference type="InterPro" id="IPR002932">
    <property type="entry name" value="Glu_synthdom"/>
</dbReference>
<feature type="domain" description="Glutamate synthase" evidence="4">
    <location>
        <begin position="115"/>
        <end position="466"/>
    </location>
</feature>
<gene>
    <name evidence="5" type="ORF">ANME2D_02145</name>
</gene>